<keyword evidence="2 6" id="KW-0238">DNA-binding</keyword>
<dbReference type="GO" id="GO:0003700">
    <property type="term" value="F:DNA-binding transcription factor activity"/>
    <property type="evidence" value="ECO:0007669"/>
    <property type="project" value="InterPro"/>
</dbReference>
<dbReference type="PROSITE" id="PS01124">
    <property type="entry name" value="HTH_ARAC_FAMILY_2"/>
    <property type="match status" value="1"/>
</dbReference>
<feature type="transmembrane region" description="Helical" evidence="4">
    <location>
        <begin position="173"/>
        <end position="192"/>
    </location>
</feature>
<evidence type="ECO:0000256" key="2">
    <source>
        <dbReference type="ARBA" id="ARBA00023125"/>
    </source>
</evidence>
<dbReference type="Pfam" id="PF12833">
    <property type="entry name" value="HTH_18"/>
    <property type="match status" value="1"/>
</dbReference>
<accession>A0A1H7GEG0</accession>
<keyword evidence="1" id="KW-0805">Transcription regulation</keyword>
<dbReference type="SMART" id="SM00342">
    <property type="entry name" value="HTH_ARAC"/>
    <property type="match status" value="1"/>
</dbReference>
<evidence type="ECO:0000313" key="6">
    <source>
        <dbReference type="EMBL" id="SEK36633.1"/>
    </source>
</evidence>
<dbReference type="InterPro" id="IPR018062">
    <property type="entry name" value="HTH_AraC-typ_CS"/>
</dbReference>
<evidence type="ECO:0000256" key="1">
    <source>
        <dbReference type="ARBA" id="ARBA00023015"/>
    </source>
</evidence>
<feature type="domain" description="HTH araC/xylS-type" evidence="5">
    <location>
        <begin position="245"/>
        <end position="352"/>
    </location>
</feature>
<dbReference type="RefSeq" id="WP_091404691.1">
    <property type="nucleotide sequence ID" value="NZ_FOAB01000001.1"/>
</dbReference>
<evidence type="ECO:0000256" key="3">
    <source>
        <dbReference type="ARBA" id="ARBA00023163"/>
    </source>
</evidence>
<dbReference type="STRING" id="1038014.SAMN04487910_0355"/>
<gene>
    <name evidence="6" type="ORF">SAMN04487910_0355</name>
</gene>
<sequence length="355" mass="41026">MIKNYVICLAMNPEIFKHIELLLGSVGFIIALFFGVFLIITKEQRSKANVFLAIYLLAFSLRIGKSLFYNYFQIDPIVRNVFLGMLLGIGPSLFFYSKQLLVQSKIENRKSIFIQYVPLFLFVIFCWVIPNNGSVTSRIIFLALLLHVLIYGVYTLYWVIVNNKKPNDKSSKVFSWLLFFSILTIAMSLIQIGVFLSIVPYLSTAFLFSLIIFVLSIKALSHPFLFKMENEKYVNSSLNTEKGIQYLQHLIDLMEQEKVFLDPELTLTKLSKRIGITSKQLSQVINQNEKENYSQFIARYRVEEAKRLLILPEYQNFKISAIAYESGFNSISSFNTAFRKLTNTTAVKYRESVLI</sequence>
<dbReference type="EMBL" id="FOAB01000001">
    <property type="protein sequence ID" value="SEK36633.1"/>
    <property type="molecule type" value="Genomic_DNA"/>
</dbReference>
<dbReference type="SUPFAM" id="SSF46689">
    <property type="entry name" value="Homeodomain-like"/>
    <property type="match status" value="1"/>
</dbReference>
<keyword evidence="7" id="KW-1185">Reference proteome</keyword>
<organism evidence="6 7">
    <name type="scientific">Aquimarina amphilecti</name>
    <dbReference type="NCBI Taxonomy" id="1038014"/>
    <lineage>
        <taxon>Bacteria</taxon>
        <taxon>Pseudomonadati</taxon>
        <taxon>Bacteroidota</taxon>
        <taxon>Flavobacteriia</taxon>
        <taxon>Flavobacteriales</taxon>
        <taxon>Flavobacteriaceae</taxon>
        <taxon>Aquimarina</taxon>
    </lineage>
</organism>
<feature type="transmembrane region" description="Helical" evidence="4">
    <location>
        <begin position="116"/>
        <end position="133"/>
    </location>
</feature>
<dbReference type="Proteomes" id="UP000198521">
    <property type="component" value="Unassembled WGS sequence"/>
</dbReference>
<feature type="transmembrane region" description="Helical" evidence="4">
    <location>
        <begin position="52"/>
        <end position="71"/>
    </location>
</feature>
<evidence type="ECO:0000259" key="5">
    <source>
        <dbReference type="PROSITE" id="PS01124"/>
    </source>
</evidence>
<evidence type="ECO:0000313" key="7">
    <source>
        <dbReference type="Proteomes" id="UP000198521"/>
    </source>
</evidence>
<dbReference type="PANTHER" id="PTHR43280">
    <property type="entry name" value="ARAC-FAMILY TRANSCRIPTIONAL REGULATOR"/>
    <property type="match status" value="1"/>
</dbReference>
<keyword evidence="4" id="KW-0812">Transmembrane</keyword>
<protein>
    <submittedName>
        <fullName evidence="6">AraC-type DNA-binding protein</fullName>
    </submittedName>
</protein>
<dbReference type="PANTHER" id="PTHR43280:SF29">
    <property type="entry name" value="ARAC-FAMILY TRANSCRIPTIONAL REGULATOR"/>
    <property type="match status" value="1"/>
</dbReference>
<keyword evidence="4" id="KW-1133">Transmembrane helix</keyword>
<keyword evidence="3" id="KW-0804">Transcription</keyword>
<dbReference type="OrthoDB" id="6283866at2"/>
<reference evidence="6 7" key="1">
    <citation type="submission" date="2016-10" db="EMBL/GenBank/DDBJ databases">
        <authorList>
            <person name="de Groot N.N."/>
        </authorList>
    </citation>
    <scope>NUCLEOTIDE SEQUENCE [LARGE SCALE GENOMIC DNA]</scope>
    <source>
        <strain evidence="6 7">DSM 25232</strain>
    </source>
</reference>
<feature type="transmembrane region" description="Helical" evidence="4">
    <location>
        <begin position="21"/>
        <end position="40"/>
    </location>
</feature>
<dbReference type="Gene3D" id="1.10.10.60">
    <property type="entry name" value="Homeodomain-like"/>
    <property type="match status" value="2"/>
</dbReference>
<dbReference type="GO" id="GO:0043565">
    <property type="term" value="F:sequence-specific DNA binding"/>
    <property type="evidence" value="ECO:0007669"/>
    <property type="project" value="InterPro"/>
</dbReference>
<dbReference type="AlphaFoldDB" id="A0A1H7GEG0"/>
<keyword evidence="4" id="KW-0472">Membrane</keyword>
<evidence type="ECO:0000256" key="4">
    <source>
        <dbReference type="SAM" id="Phobius"/>
    </source>
</evidence>
<dbReference type="InterPro" id="IPR009057">
    <property type="entry name" value="Homeodomain-like_sf"/>
</dbReference>
<dbReference type="PROSITE" id="PS00041">
    <property type="entry name" value="HTH_ARAC_FAMILY_1"/>
    <property type="match status" value="1"/>
</dbReference>
<feature type="transmembrane region" description="Helical" evidence="4">
    <location>
        <begin position="139"/>
        <end position="161"/>
    </location>
</feature>
<proteinExistence type="predicted"/>
<name>A0A1H7GEG0_AQUAM</name>
<feature type="transmembrane region" description="Helical" evidence="4">
    <location>
        <begin position="198"/>
        <end position="220"/>
    </location>
</feature>
<dbReference type="InterPro" id="IPR018060">
    <property type="entry name" value="HTH_AraC"/>
</dbReference>